<dbReference type="InterPro" id="IPR023026">
    <property type="entry name" value="Trp_synth_beta/beta-like"/>
</dbReference>
<dbReference type="AlphaFoldDB" id="A0A6J4N951"/>
<keyword evidence="2" id="KW-0663">Pyridoxal phosphate</keyword>
<feature type="non-terminal residue" evidence="4">
    <location>
        <position position="79"/>
    </location>
</feature>
<proteinExistence type="predicted"/>
<dbReference type="EMBL" id="CADCTR010003040">
    <property type="protein sequence ID" value="CAA9379449.1"/>
    <property type="molecule type" value="Genomic_DNA"/>
</dbReference>
<dbReference type="GO" id="GO:0004834">
    <property type="term" value="F:tryptophan synthase activity"/>
    <property type="evidence" value="ECO:0007669"/>
    <property type="project" value="UniProtKB-EC"/>
</dbReference>
<gene>
    <name evidence="4" type="ORF">AVDCRST_MAG93-9069</name>
</gene>
<sequence>MTHSLHTDSQDIAEASIPQTPPQGRFGAYGGKYLPETLIPAIRELEAAYAEARADAHFLAELDHLQHTYTGRPTPISFA</sequence>
<evidence type="ECO:0000256" key="1">
    <source>
        <dbReference type="ARBA" id="ARBA00001933"/>
    </source>
</evidence>
<evidence type="ECO:0000256" key="2">
    <source>
        <dbReference type="ARBA" id="ARBA00022898"/>
    </source>
</evidence>
<dbReference type="PANTHER" id="PTHR48077">
    <property type="entry name" value="TRYPTOPHAN SYNTHASE-RELATED"/>
    <property type="match status" value="1"/>
</dbReference>
<dbReference type="InterPro" id="IPR036052">
    <property type="entry name" value="TrpB-like_PALP_sf"/>
</dbReference>
<protein>
    <submittedName>
        <fullName evidence="4">Tryptophan synthase beta chain</fullName>
        <ecNumber evidence="4">4.2.1.20</ecNumber>
    </submittedName>
</protein>
<feature type="region of interest" description="Disordered" evidence="3">
    <location>
        <begin position="1"/>
        <end position="25"/>
    </location>
</feature>
<organism evidence="4">
    <name type="scientific">uncultured Chloroflexia bacterium</name>
    <dbReference type="NCBI Taxonomy" id="1672391"/>
    <lineage>
        <taxon>Bacteria</taxon>
        <taxon>Bacillati</taxon>
        <taxon>Chloroflexota</taxon>
        <taxon>Chloroflexia</taxon>
        <taxon>environmental samples</taxon>
    </lineage>
</organism>
<comment type="cofactor">
    <cofactor evidence="1">
        <name>pyridoxal 5'-phosphate</name>
        <dbReference type="ChEBI" id="CHEBI:597326"/>
    </cofactor>
</comment>
<evidence type="ECO:0000256" key="3">
    <source>
        <dbReference type="SAM" id="MobiDB-lite"/>
    </source>
</evidence>
<dbReference type="EC" id="4.2.1.20" evidence="4"/>
<reference evidence="4" key="1">
    <citation type="submission" date="2020-02" db="EMBL/GenBank/DDBJ databases">
        <authorList>
            <person name="Meier V. D."/>
        </authorList>
    </citation>
    <scope>NUCLEOTIDE SEQUENCE</scope>
    <source>
        <strain evidence="4">AVDCRST_MAG93</strain>
    </source>
</reference>
<dbReference type="SUPFAM" id="SSF53686">
    <property type="entry name" value="Tryptophan synthase beta subunit-like PLP-dependent enzymes"/>
    <property type="match status" value="1"/>
</dbReference>
<keyword evidence="4" id="KW-0456">Lyase</keyword>
<dbReference type="Gene3D" id="3.40.50.1100">
    <property type="match status" value="1"/>
</dbReference>
<evidence type="ECO:0000313" key="4">
    <source>
        <dbReference type="EMBL" id="CAA9379449.1"/>
    </source>
</evidence>
<dbReference type="PANTHER" id="PTHR48077:SF3">
    <property type="entry name" value="TRYPTOPHAN SYNTHASE"/>
    <property type="match status" value="1"/>
</dbReference>
<dbReference type="GO" id="GO:0005737">
    <property type="term" value="C:cytoplasm"/>
    <property type="evidence" value="ECO:0007669"/>
    <property type="project" value="TreeGrafter"/>
</dbReference>
<name>A0A6J4N951_9CHLR</name>
<accession>A0A6J4N951</accession>